<evidence type="ECO:0000259" key="10">
    <source>
        <dbReference type="Pfam" id="PF00251"/>
    </source>
</evidence>
<keyword evidence="6 8" id="KW-0326">Glycosidase</keyword>
<dbReference type="InterPro" id="IPR051214">
    <property type="entry name" value="GH32_Enzymes"/>
</dbReference>
<gene>
    <name evidence="12" type="primary">scrB</name>
    <name evidence="12" type="ORF">BN997_00370</name>
</gene>
<accession>A0A0A1MN89</accession>
<comment type="subcellular location">
    <subcellularLocation>
        <location evidence="9">Cytoplasm</location>
    </subcellularLocation>
</comment>
<dbReference type="NCBIfam" id="TIGR01322">
    <property type="entry name" value="scrB_fam"/>
    <property type="match status" value="1"/>
</dbReference>
<evidence type="ECO:0000256" key="9">
    <source>
        <dbReference type="RuleBase" id="RU365015"/>
    </source>
</evidence>
<dbReference type="InterPro" id="IPR013320">
    <property type="entry name" value="ConA-like_dom_sf"/>
</dbReference>
<evidence type="ECO:0000256" key="6">
    <source>
        <dbReference type="ARBA" id="ARBA00023295"/>
    </source>
</evidence>
<dbReference type="SMART" id="SM00640">
    <property type="entry name" value="Glyco_32"/>
    <property type="match status" value="1"/>
</dbReference>
<evidence type="ECO:0000313" key="12">
    <source>
        <dbReference type="EMBL" id="CEI80566.1"/>
    </source>
</evidence>
<comment type="catalytic activity">
    <reaction evidence="8">
        <text>Hydrolysis of terminal non-reducing beta-D-fructofuranoside residues in beta-D-fructofuranosides.</text>
        <dbReference type="EC" id="3.2.1.26"/>
    </reaction>
</comment>
<dbReference type="Proteomes" id="UP000040453">
    <property type="component" value="Unassembled WGS sequence"/>
</dbReference>
<dbReference type="UniPathway" id="UPA00238"/>
<evidence type="ECO:0000256" key="8">
    <source>
        <dbReference type="RuleBase" id="RU362110"/>
    </source>
</evidence>
<dbReference type="PANTHER" id="PTHR43101:SF1">
    <property type="entry name" value="BETA-FRUCTOSIDASE"/>
    <property type="match status" value="1"/>
</dbReference>
<sequence>MELITEWTTPLRYKPYHQWSKSYQDMLAAELEQSGWKLAFHIQPKTGLLNDPNGFSFYNEKWHLFYQAYPFGPVHGVKSWYHMVSDNLVDWEQHDYVLLPDSPYDSHGVYSGSAMTVEDKLFLMYTGNVRNEEWERHSYQLGAWMNTEMEVEKITEPLIDSPPAGYTHEFRDPQVFRYQNHYLMMIGAQTKNEKGAVLAYQSSNLTDWELLGELDYTTEEMGFMVECPNFVLVDGQPVLLFCPQGLDKDISSYQNIYPNMYVIGSSFNKETVSIENTSDLINLDEGFDIYATQAFQAPDGRVLSVGWIGLPEIDYPTFEEGWAHCLSIVKELSIKENHLYQKPVAEMQELRQNHQELQGSAQASNTLLSSPDSNVYELKLELNAGTSGSLYLFADKQNKEGLKISFDAKHDTISMDRSKAGIPFGESYGSTRTAALKRQDKLTLHIFADRSVCEVFVNDGYRVITSRVFVKDPQQTHIFLQGFEGDYTGDFWTLREMNE</sequence>
<dbReference type="EC" id="3.2.1.26" evidence="3 8"/>
<dbReference type="GO" id="GO:0004564">
    <property type="term" value="F:beta-fructofuranosidase activity"/>
    <property type="evidence" value="ECO:0007669"/>
    <property type="project" value="UniProtKB-EC"/>
</dbReference>
<name>A0A0A1MN89_9BACI</name>
<dbReference type="RefSeq" id="WP_042529122.1">
    <property type="nucleotide sequence ID" value="NZ_CDGG01000001.1"/>
</dbReference>
<dbReference type="PROSITE" id="PS00609">
    <property type="entry name" value="GLYCOSYL_HYDROL_F32"/>
    <property type="match status" value="1"/>
</dbReference>
<dbReference type="Gene3D" id="2.60.120.560">
    <property type="entry name" value="Exo-inulinase, domain 1"/>
    <property type="match status" value="1"/>
</dbReference>
<comment type="similarity">
    <text evidence="2 8">Belongs to the glycosyl hydrolase 32 family.</text>
</comment>
<proteinExistence type="inferred from homology"/>
<organism evidence="12 13">
    <name type="scientific">Oceanobacillus oncorhynchi</name>
    <dbReference type="NCBI Taxonomy" id="545501"/>
    <lineage>
        <taxon>Bacteria</taxon>
        <taxon>Bacillati</taxon>
        <taxon>Bacillota</taxon>
        <taxon>Bacilli</taxon>
        <taxon>Bacillales</taxon>
        <taxon>Bacillaceae</taxon>
        <taxon>Oceanobacillus</taxon>
    </lineage>
</organism>
<evidence type="ECO:0000256" key="2">
    <source>
        <dbReference type="ARBA" id="ARBA00009902"/>
    </source>
</evidence>
<evidence type="ECO:0000256" key="5">
    <source>
        <dbReference type="ARBA" id="ARBA00022801"/>
    </source>
</evidence>
<dbReference type="InterPro" id="IPR006232">
    <property type="entry name" value="Suc6P_hydrolase"/>
</dbReference>
<dbReference type="InterPro" id="IPR023296">
    <property type="entry name" value="Glyco_hydro_beta-prop_sf"/>
</dbReference>
<reference evidence="12 13" key="1">
    <citation type="submission" date="2014-11" db="EMBL/GenBank/DDBJ databases">
        <authorList>
            <person name="Urmite Genomes Urmite Genomes"/>
        </authorList>
    </citation>
    <scope>NUCLEOTIDE SEQUENCE [LARGE SCALE GENOMIC DNA]</scope>
    <source>
        <strain evidence="12 13">Oc5</strain>
    </source>
</reference>
<feature type="domain" description="Glycosyl hydrolase family 32 C-terminal" evidence="11">
    <location>
        <begin position="346"/>
        <end position="480"/>
    </location>
</feature>
<dbReference type="GO" id="GO:0005985">
    <property type="term" value="P:sucrose metabolic process"/>
    <property type="evidence" value="ECO:0007669"/>
    <property type="project" value="UniProtKB-UniPathway"/>
</dbReference>
<dbReference type="OrthoDB" id="9759709at2"/>
<comment type="pathway">
    <text evidence="1 9">Glycan biosynthesis; sucrose metabolism.</text>
</comment>
<dbReference type="InterPro" id="IPR013189">
    <property type="entry name" value="Glyco_hydro_32_C"/>
</dbReference>
<dbReference type="EMBL" id="CDGG01000001">
    <property type="protein sequence ID" value="CEI80566.1"/>
    <property type="molecule type" value="Genomic_DNA"/>
</dbReference>
<dbReference type="Pfam" id="PF08244">
    <property type="entry name" value="Glyco_hydro_32C"/>
    <property type="match status" value="1"/>
</dbReference>
<dbReference type="Pfam" id="PF00251">
    <property type="entry name" value="Glyco_hydro_32N"/>
    <property type="match status" value="1"/>
</dbReference>
<dbReference type="InterPro" id="IPR013148">
    <property type="entry name" value="Glyco_hydro_32_N"/>
</dbReference>
<dbReference type="SUPFAM" id="SSF75005">
    <property type="entry name" value="Arabinanase/levansucrase/invertase"/>
    <property type="match status" value="1"/>
</dbReference>
<dbReference type="AlphaFoldDB" id="A0A0A1MN89"/>
<dbReference type="GO" id="GO:0005737">
    <property type="term" value="C:cytoplasm"/>
    <property type="evidence" value="ECO:0007669"/>
    <property type="project" value="UniProtKB-SubCell"/>
</dbReference>
<evidence type="ECO:0000256" key="1">
    <source>
        <dbReference type="ARBA" id="ARBA00004914"/>
    </source>
</evidence>
<evidence type="ECO:0000256" key="4">
    <source>
        <dbReference type="ARBA" id="ARBA00019623"/>
    </source>
</evidence>
<evidence type="ECO:0000313" key="13">
    <source>
        <dbReference type="Proteomes" id="UP000040453"/>
    </source>
</evidence>
<dbReference type="InterPro" id="IPR001362">
    <property type="entry name" value="Glyco_hydro_32"/>
</dbReference>
<dbReference type="PANTHER" id="PTHR43101">
    <property type="entry name" value="BETA-FRUCTOSIDASE"/>
    <property type="match status" value="1"/>
</dbReference>
<dbReference type="InterPro" id="IPR018053">
    <property type="entry name" value="Glyco_hydro_32_AS"/>
</dbReference>
<keyword evidence="13" id="KW-1185">Reference proteome</keyword>
<dbReference type="CDD" id="cd18623">
    <property type="entry name" value="GH32_ScrB-like"/>
    <property type="match status" value="1"/>
</dbReference>
<evidence type="ECO:0000256" key="7">
    <source>
        <dbReference type="ARBA" id="ARBA00033367"/>
    </source>
</evidence>
<dbReference type="SUPFAM" id="SSF49899">
    <property type="entry name" value="Concanavalin A-like lectins/glucanases"/>
    <property type="match status" value="1"/>
</dbReference>
<dbReference type="Gene3D" id="2.115.10.20">
    <property type="entry name" value="Glycosyl hydrolase domain, family 43"/>
    <property type="match status" value="1"/>
</dbReference>
<comment type="function">
    <text evidence="9">Enables the bacterium to metabolize sucrose as a sole carbon source.</text>
</comment>
<keyword evidence="5 8" id="KW-0378">Hydrolase</keyword>
<keyword evidence="9" id="KW-0119">Carbohydrate metabolism</keyword>
<feature type="domain" description="Glycosyl hydrolase family 32 N-terminal" evidence="10">
    <location>
        <begin position="41"/>
        <end position="343"/>
    </location>
</feature>
<protein>
    <recommendedName>
        <fullName evidence="4 8">Sucrose-6-phosphate hydrolase</fullName>
        <ecNumber evidence="3 8">3.2.1.26</ecNumber>
    </recommendedName>
    <alternativeName>
        <fullName evidence="7 9">Invertase</fullName>
    </alternativeName>
</protein>
<keyword evidence="9" id="KW-0963">Cytoplasm</keyword>
<evidence type="ECO:0000256" key="3">
    <source>
        <dbReference type="ARBA" id="ARBA00012758"/>
    </source>
</evidence>
<evidence type="ECO:0000259" key="11">
    <source>
        <dbReference type="Pfam" id="PF08244"/>
    </source>
</evidence>
<dbReference type="STRING" id="545501.BN997_00370"/>